<protein>
    <submittedName>
        <fullName evidence="4">Glycosyltransferase family 2 protein</fullName>
    </submittedName>
</protein>
<dbReference type="PANTHER" id="PTHR22916">
    <property type="entry name" value="GLYCOSYLTRANSFERASE"/>
    <property type="match status" value="1"/>
</dbReference>
<dbReference type="Proteomes" id="UP000286482">
    <property type="component" value="Unassembled WGS sequence"/>
</dbReference>
<dbReference type="Pfam" id="PF00535">
    <property type="entry name" value="Glycos_transf_2"/>
    <property type="match status" value="1"/>
</dbReference>
<evidence type="ECO:0000256" key="1">
    <source>
        <dbReference type="ARBA" id="ARBA00022676"/>
    </source>
</evidence>
<proteinExistence type="predicted"/>
<dbReference type="InterPro" id="IPR001173">
    <property type="entry name" value="Glyco_trans_2-like"/>
</dbReference>
<evidence type="ECO:0000256" key="2">
    <source>
        <dbReference type="ARBA" id="ARBA00022679"/>
    </source>
</evidence>
<dbReference type="RefSeq" id="WP_120354872.1">
    <property type="nucleotide sequence ID" value="NZ_RAQO01000005.1"/>
</dbReference>
<dbReference type="SUPFAM" id="SSF53448">
    <property type="entry name" value="Nucleotide-diphospho-sugar transferases"/>
    <property type="match status" value="1"/>
</dbReference>
<evidence type="ECO:0000313" key="4">
    <source>
        <dbReference type="EMBL" id="RKF18792.1"/>
    </source>
</evidence>
<evidence type="ECO:0000313" key="5">
    <source>
        <dbReference type="Proteomes" id="UP000286482"/>
    </source>
</evidence>
<dbReference type="Gene3D" id="3.90.550.10">
    <property type="entry name" value="Spore Coat Polysaccharide Biosynthesis Protein SpsA, Chain A"/>
    <property type="match status" value="1"/>
</dbReference>
<comment type="caution">
    <text evidence="4">The sequence shown here is derived from an EMBL/GenBank/DDBJ whole genome shotgun (WGS) entry which is preliminary data.</text>
</comment>
<name>A0A420EDT2_9ALTE</name>
<keyword evidence="5" id="KW-1185">Reference proteome</keyword>
<gene>
    <name evidence="4" type="ORF">DBZ36_10385</name>
</gene>
<accession>A0A420EDT2</accession>
<feature type="domain" description="Glycosyltransferase 2-like" evidence="3">
    <location>
        <begin position="9"/>
        <end position="138"/>
    </location>
</feature>
<dbReference type="InterPro" id="IPR029044">
    <property type="entry name" value="Nucleotide-diphossugar_trans"/>
</dbReference>
<keyword evidence="2 4" id="KW-0808">Transferase</keyword>
<dbReference type="OrthoDB" id="9802649at2"/>
<dbReference type="CDD" id="cd00761">
    <property type="entry name" value="Glyco_tranf_GTA_type"/>
    <property type="match status" value="1"/>
</dbReference>
<dbReference type="EMBL" id="RAQO01000005">
    <property type="protein sequence ID" value="RKF18792.1"/>
    <property type="molecule type" value="Genomic_DNA"/>
</dbReference>
<dbReference type="GO" id="GO:0016758">
    <property type="term" value="F:hexosyltransferase activity"/>
    <property type="evidence" value="ECO:0007669"/>
    <property type="project" value="UniProtKB-ARBA"/>
</dbReference>
<keyword evidence="1" id="KW-0328">Glycosyltransferase</keyword>
<dbReference type="AlphaFoldDB" id="A0A420EDT2"/>
<dbReference type="PANTHER" id="PTHR22916:SF51">
    <property type="entry name" value="GLYCOSYLTRANSFERASE EPSH-RELATED"/>
    <property type="match status" value="1"/>
</dbReference>
<reference evidence="4 5" key="1">
    <citation type="submission" date="2018-09" db="EMBL/GenBank/DDBJ databases">
        <authorList>
            <person name="Wang Z."/>
        </authorList>
    </citation>
    <scope>NUCLEOTIDE SEQUENCE [LARGE SCALE GENOMIC DNA]</scope>
    <source>
        <strain evidence="4 5">ALS 81</strain>
    </source>
</reference>
<evidence type="ECO:0000259" key="3">
    <source>
        <dbReference type="Pfam" id="PF00535"/>
    </source>
</evidence>
<sequence>MSLKQINVSIVVPVYNTQDYVLQCLQSIAAQTIDNLEIVVVIDAATDDSIGLVKSFQNRNPRPVQVIELLKNQGLAQARNIGIQACRGRYIGFVDSDDYINPFMYSCLLQAIEREHAQFAYCGFTKFNSQQQFEFVSHDIAENTSVCNKLFCRDFIRKNQLEFSAGELFEDELFSYKSYLLADHHVCVPRPDYFYRINPLGICRSANGDDKRLKAREHCLNDFMQKMQDSRLIDAGGPLFLRMLCRHAFLQLSSSVSWLKLIQFWRFVDDMIERYNLQLYRASCEHDYFVSRYFRWRHSLWVLWLMRKRARRLGDAMG</sequence>
<organism evidence="4 5">
    <name type="scientific">Alginatibacterium sediminis</name>
    <dbReference type="NCBI Taxonomy" id="2164068"/>
    <lineage>
        <taxon>Bacteria</taxon>
        <taxon>Pseudomonadati</taxon>
        <taxon>Pseudomonadota</taxon>
        <taxon>Gammaproteobacteria</taxon>
        <taxon>Alteromonadales</taxon>
        <taxon>Alteromonadaceae</taxon>
        <taxon>Alginatibacterium</taxon>
    </lineage>
</organism>